<evidence type="ECO:0000256" key="2">
    <source>
        <dbReference type="SAM" id="MobiDB-lite"/>
    </source>
</evidence>
<dbReference type="CDD" id="cd00067">
    <property type="entry name" value="GAL4"/>
    <property type="match status" value="1"/>
</dbReference>
<proteinExistence type="predicted"/>
<dbReference type="EMBL" id="CAJVRL010000045">
    <property type="protein sequence ID" value="CAG8952221.1"/>
    <property type="molecule type" value="Genomic_DNA"/>
</dbReference>
<dbReference type="Gene3D" id="4.10.240.10">
    <property type="entry name" value="Zn(2)-C6 fungal-type DNA-binding domain"/>
    <property type="match status" value="1"/>
</dbReference>
<gene>
    <name evidence="4" type="ORF">HYFRA_00000961</name>
</gene>
<feature type="compositionally biased region" description="Polar residues" evidence="2">
    <location>
        <begin position="46"/>
        <end position="58"/>
    </location>
</feature>
<dbReference type="PROSITE" id="PS50048">
    <property type="entry name" value="ZN2_CY6_FUNGAL_2"/>
    <property type="match status" value="1"/>
</dbReference>
<evidence type="ECO:0000313" key="5">
    <source>
        <dbReference type="Proteomes" id="UP000696280"/>
    </source>
</evidence>
<keyword evidence="1" id="KW-0539">Nucleus</keyword>
<comment type="caution">
    <text evidence="4">The sequence shown here is derived from an EMBL/GenBank/DDBJ whole genome shotgun (WGS) entry which is preliminary data.</text>
</comment>
<dbReference type="PANTHER" id="PTHR38791:SF13">
    <property type="entry name" value="ZN(2)-C6 FUNGAL-TYPE DOMAIN-CONTAINING PROTEIN"/>
    <property type="match status" value="1"/>
</dbReference>
<sequence>MVNWGRRSLGCYLCRARRIKCDETKPACNQCVKTRRTCPGYRELSTIKSPGSRTSPDRQPNIIDRGRNTVSPPRVVGHVSTPISVDVEQQALCFFLTNFVLTSMGDKMKGKLDFVVPMLSSGHKTPLNTAFTALTFAALGNEPSGKCLIPGARRQYHRAMQEAKLALKDPTTATLDSTLATVVLFGYFEGVTADKFAPVIAHIDGAVTLLKLRGHKQPESQFFCQLFKEIRQQATVNAFVRAISIDKDVDWFMIDEPDHCREAAELNILTTTLQEDCERLLNLATHTKAVLKQVTELSIRAEALEARFLEWTKSLPKSWQPRTAAWTDYIRDIDLENSNMFPGKADLYEDIDIATTWNLSRGARLIVSSVWIRCTAFLHHPNDYRVSHEYAKAWRVGSEWIGDIIASVPYFCGWQYTEGFEGDYDDHLTKFAKLGYFTSPGKGINGMMLMWPLLMARCSDYASVGQRKWLAGRMDLIPKRMGFNNSIGFSEVDICLPSAMIMKDTAMIPGSVYTDCWRGPNARPSTDESVQEDEFLNRSMDEKQLEEMRQKMVRVDS</sequence>
<feature type="domain" description="Zn(2)-C6 fungal-type" evidence="3">
    <location>
        <begin position="10"/>
        <end position="38"/>
    </location>
</feature>
<dbReference type="SUPFAM" id="SSF57701">
    <property type="entry name" value="Zn2/Cys6 DNA-binding domain"/>
    <property type="match status" value="1"/>
</dbReference>
<evidence type="ECO:0000259" key="3">
    <source>
        <dbReference type="PROSITE" id="PS50048"/>
    </source>
</evidence>
<dbReference type="PANTHER" id="PTHR38791">
    <property type="entry name" value="ZN(II)2CYS6 TRANSCRIPTION FACTOR (EUROFUNG)-RELATED-RELATED"/>
    <property type="match status" value="1"/>
</dbReference>
<organism evidence="4 5">
    <name type="scientific">Hymenoscyphus fraxineus</name>
    <dbReference type="NCBI Taxonomy" id="746836"/>
    <lineage>
        <taxon>Eukaryota</taxon>
        <taxon>Fungi</taxon>
        <taxon>Dikarya</taxon>
        <taxon>Ascomycota</taxon>
        <taxon>Pezizomycotina</taxon>
        <taxon>Leotiomycetes</taxon>
        <taxon>Helotiales</taxon>
        <taxon>Helotiaceae</taxon>
        <taxon>Hymenoscyphus</taxon>
    </lineage>
</organism>
<feature type="region of interest" description="Disordered" evidence="2">
    <location>
        <begin position="43"/>
        <end position="75"/>
    </location>
</feature>
<protein>
    <recommendedName>
        <fullName evidence="3">Zn(2)-C6 fungal-type domain-containing protein</fullName>
    </recommendedName>
</protein>
<dbReference type="InterPro" id="IPR036864">
    <property type="entry name" value="Zn2-C6_fun-type_DNA-bd_sf"/>
</dbReference>
<dbReference type="OrthoDB" id="4314040at2759"/>
<dbReference type="SMART" id="SM00066">
    <property type="entry name" value="GAL4"/>
    <property type="match status" value="1"/>
</dbReference>
<reference evidence="4" key="1">
    <citation type="submission" date="2021-07" db="EMBL/GenBank/DDBJ databases">
        <authorList>
            <person name="Durling M."/>
        </authorList>
    </citation>
    <scope>NUCLEOTIDE SEQUENCE</scope>
</reference>
<evidence type="ECO:0000313" key="4">
    <source>
        <dbReference type="EMBL" id="CAG8952221.1"/>
    </source>
</evidence>
<name>A0A9N9PMD2_9HELO</name>
<dbReference type="AlphaFoldDB" id="A0A9N9PMD2"/>
<dbReference type="Pfam" id="PF00172">
    <property type="entry name" value="Zn_clus"/>
    <property type="match status" value="1"/>
</dbReference>
<accession>A0A9N9PMD2</accession>
<keyword evidence="5" id="KW-1185">Reference proteome</keyword>
<dbReference type="PROSITE" id="PS00463">
    <property type="entry name" value="ZN2_CY6_FUNGAL_1"/>
    <property type="match status" value="1"/>
</dbReference>
<dbReference type="InterPro" id="IPR053175">
    <property type="entry name" value="DHMBA_Reg_Transcription_Factor"/>
</dbReference>
<dbReference type="InterPro" id="IPR001138">
    <property type="entry name" value="Zn2Cys6_DnaBD"/>
</dbReference>
<dbReference type="GO" id="GO:0000981">
    <property type="term" value="F:DNA-binding transcription factor activity, RNA polymerase II-specific"/>
    <property type="evidence" value="ECO:0007669"/>
    <property type="project" value="InterPro"/>
</dbReference>
<dbReference type="Proteomes" id="UP000696280">
    <property type="component" value="Unassembled WGS sequence"/>
</dbReference>
<dbReference type="GO" id="GO:0008270">
    <property type="term" value="F:zinc ion binding"/>
    <property type="evidence" value="ECO:0007669"/>
    <property type="project" value="InterPro"/>
</dbReference>
<evidence type="ECO:0000256" key="1">
    <source>
        <dbReference type="ARBA" id="ARBA00023242"/>
    </source>
</evidence>